<evidence type="ECO:0000313" key="2">
    <source>
        <dbReference type="EMBL" id="AKB39890.1"/>
    </source>
</evidence>
<keyword evidence="2" id="KW-0808">Transferase</keyword>
<dbReference type="GO" id="GO:0016740">
    <property type="term" value="F:transferase activity"/>
    <property type="evidence" value="ECO:0007669"/>
    <property type="project" value="UniProtKB-KW"/>
</dbReference>
<dbReference type="Pfam" id="PF13529">
    <property type="entry name" value="Peptidase_C39_2"/>
    <property type="match status" value="1"/>
</dbReference>
<accession>A0A0E3PX25</accession>
<dbReference type="GeneID" id="24850545"/>
<protein>
    <submittedName>
        <fullName evidence="2">GTPases-Sulfate adenylate transferase subunit 1</fullName>
    </submittedName>
</protein>
<reference evidence="2 3" key="1">
    <citation type="submission" date="2014-07" db="EMBL/GenBank/DDBJ databases">
        <title>Methanogenic archaea and the global carbon cycle.</title>
        <authorList>
            <person name="Henriksen J.R."/>
            <person name="Luke J."/>
            <person name="Reinhart S."/>
            <person name="Benedict M.N."/>
            <person name="Youngblut N.D."/>
            <person name="Metcalf M.E."/>
            <person name="Whitaker R.J."/>
            <person name="Metcalf W.W."/>
        </authorList>
    </citation>
    <scope>NUCLEOTIDE SEQUENCE [LARGE SCALE GENOMIC DNA]</scope>
    <source>
        <strain evidence="2 3">WWM610</strain>
    </source>
</reference>
<dbReference type="InterPro" id="IPR039564">
    <property type="entry name" value="Peptidase_C39-like"/>
</dbReference>
<name>A0A0E3PX25_METMZ</name>
<organism evidence="2 3">
    <name type="scientific">Methanosarcina mazei WWM610</name>
    <dbReference type="NCBI Taxonomy" id="1434117"/>
    <lineage>
        <taxon>Archaea</taxon>
        <taxon>Methanobacteriati</taxon>
        <taxon>Methanobacteriota</taxon>
        <taxon>Stenosarchaea group</taxon>
        <taxon>Methanomicrobia</taxon>
        <taxon>Methanosarcinales</taxon>
        <taxon>Methanosarcinaceae</taxon>
        <taxon>Methanosarcina</taxon>
    </lineage>
</organism>
<dbReference type="AlphaFoldDB" id="A0A0E3PX25"/>
<feature type="domain" description="Peptidase C39-like" evidence="1">
    <location>
        <begin position="260"/>
        <end position="375"/>
    </location>
</feature>
<dbReference type="PATRIC" id="fig|1434117.4.peg.1121"/>
<evidence type="ECO:0000313" key="3">
    <source>
        <dbReference type="Proteomes" id="UP000033058"/>
    </source>
</evidence>
<evidence type="ECO:0000259" key="1">
    <source>
        <dbReference type="Pfam" id="PF13529"/>
    </source>
</evidence>
<dbReference type="RefSeq" id="WP_048036889.1">
    <property type="nucleotide sequence ID" value="NZ_CP009509.1"/>
</dbReference>
<gene>
    <name evidence="2" type="ORF">MSMAW_0899</name>
</gene>
<dbReference type="EMBL" id="CP009509">
    <property type="protein sequence ID" value="AKB39890.1"/>
    <property type="molecule type" value="Genomic_DNA"/>
</dbReference>
<dbReference type="Proteomes" id="UP000033058">
    <property type="component" value="Chromosome"/>
</dbReference>
<proteinExistence type="predicted"/>
<sequence length="402" mass="45098">MIKNKIGIGSLILAIMLIGMALIPAVSAQKEDNYSVTAEEAFKHANAHMISFITTDSPGFENWTGASIDPNPQELYDINGQKLFYQFSVYKEKKLIGTIDIFANKTLGNLLNDIAFDPYPYNATEAMDKSIEITKENYPDGEITSTKMVVYSYPKIGAMTIVKDKSGVEHRIFVDVYTLDVVPDKPATESELGVWSMSKMILENGVEENLKEWEKSDQLTNSIEQAATDKEVNISVAVTEENINKLSGTVAITDSTSKILGVPLRGQETDYYCIPASCQMIAIYYDKIPTPSQTYIYEYEGGRNQIPLFDEDAEDYCEDELGKSGTVIYTHLTNVDAIDEIDNNRPFFSMITQHSRVCKGYIIQNSYTYLYINDPLPVGSNGTPKLERTYGSSEVERIYVRE</sequence>
<dbReference type="HOGENOM" id="CLU_060686_1_0_2"/>